<name>A0ABU8GUY2_9ACTN</name>
<dbReference type="EMBL" id="JBBAYM010000094">
    <property type="protein sequence ID" value="MEI5617009.1"/>
    <property type="molecule type" value="Genomic_DNA"/>
</dbReference>
<dbReference type="SUPFAM" id="SSF52540">
    <property type="entry name" value="P-loop containing nucleoside triphosphate hydrolases"/>
    <property type="match status" value="1"/>
</dbReference>
<accession>A0ABU8GUY2</accession>
<dbReference type="PANTHER" id="PTHR43790:SF8">
    <property type="entry name" value="SUGAR ABC TRANSPORTER ATP-BINDING PROTEIN"/>
    <property type="match status" value="1"/>
</dbReference>
<reference evidence="3 4" key="1">
    <citation type="submission" date="2024-03" db="EMBL/GenBank/DDBJ databases">
        <title>First Report of Pectobacterium brasiliscabiei causing potato scab in china.</title>
        <authorList>
            <person name="Handique U."/>
        </authorList>
    </citation>
    <scope>NUCLEOTIDE SEQUENCE [LARGE SCALE GENOMIC DNA]</scope>
    <source>
        <strain evidence="3 4">ZRIMU1503</strain>
    </source>
</reference>
<dbReference type="PANTHER" id="PTHR43790">
    <property type="entry name" value="CARBOHYDRATE TRANSPORT ATP-BINDING PROTEIN MG119-RELATED"/>
    <property type="match status" value="1"/>
</dbReference>
<keyword evidence="1" id="KW-0547">Nucleotide-binding</keyword>
<sequence length="59" mass="6124">MTDNQPTTEAGSPDNDTPVVELRNTGKAYGNVRALHGVDLTVRPGRVTCVLGDNGAGKS</sequence>
<protein>
    <submittedName>
        <fullName evidence="3">Sugar ABC transporter ATP-binding protein</fullName>
    </submittedName>
</protein>
<evidence type="ECO:0000313" key="4">
    <source>
        <dbReference type="Proteomes" id="UP001365781"/>
    </source>
</evidence>
<evidence type="ECO:0000256" key="2">
    <source>
        <dbReference type="ARBA" id="ARBA00022840"/>
    </source>
</evidence>
<keyword evidence="2 3" id="KW-0067">ATP-binding</keyword>
<proteinExistence type="predicted"/>
<dbReference type="InterPro" id="IPR027417">
    <property type="entry name" value="P-loop_NTPase"/>
</dbReference>
<gene>
    <name evidence="3" type="ORF">WB403_48790</name>
</gene>
<feature type="non-terminal residue" evidence="3">
    <location>
        <position position="59"/>
    </location>
</feature>
<dbReference type="InterPro" id="IPR050107">
    <property type="entry name" value="ABC_carbohydrate_import_ATPase"/>
</dbReference>
<dbReference type="GO" id="GO:0005524">
    <property type="term" value="F:ATP binding"/>
    <property type="evidence" value="ECO:0007669"/>
    <property type="project" value="UniProtKB-KW"/>
</dbReference>
<keyword evidence="4" id="KW-1185">Reference proteome</keyword>
<evidence type="ECO:0000313" key="3">
    <source>
        <dbReference type="EMBL" id="MEI5617009.1"/>
    </source>
</evidence>
<comment type="caution">
    <text evidence="3">The sequence shown here is derived from an EMBL/GenBank/DDBJ whole genome shotgun (WGS) entry which is preliminary data.</text>
</comment>
<dbReference type="Gene3D" id="3.40.50.300">
    <property type="entry name" value="P-loop containing nucleotide triphosphate hydrolases"/>
    <property type="match status" value="1"/>
</dbReference>
<evidence type="ECO:0000256" key="1">
    <source>
        <dbReference type="ARBA" id="ARBA00022741"/>
    </source>
</evidence>
<organism evidence="3 4">
    <name type="scientific">Streptomyces brasiliscabiei</name>
    <dbReference type="NCBI Taxonomy" id="2736302"/>
    <lineage>
        <taxon>Bacteria</taxon>
        <taxon>Bacillati</taxon>
        <taxon>Actinomycetota</taxon>
        <taxon>Actinomycetes</taxon>
        <taxon>Kitasatosporales</taxon>
        <taxon>Streptomycetaceae</taxon>
        <taxon>Streptomyces</taxon>
    </lineage>
</organism>
<dbReference type="Proteomes" id="UP001365781">
    <property type="component" value="Unassembled WGS sequence"/>
</dbReference>